<dbReference type="InterPro" id="IPR000914">
    <property type="entry name" value="SBP_5_dom"/>
</dbReference>
<evidence type="ECO:0000256" key="1">
    <source>
        <dbReference type="ARBA" id="ARBA00004193"/>
    </source>
</evidence>
<proteinExistence type="inferred from homology"/>
<dbReference type="NCBIfam" id="NF045467">
    <property type="entry name" value="Opp4A"/>
    <property type="match status" value="1"/>
</dbReference>
<comment type="subcellular location">
    <subcellularLocation>
        <location evidence="1">Cell membrane</location>
        <topology evidence="1">Lipid-anchor</topology>
    </subcellularLocation>
</comment>
<dbReference type="Gene3D" id="3.90.76.10">
    <property type="entry name" value="Dipeptide-binding Protein, Domain 1"/>
    <property type="match status" value="1"/>
</dbReference>
<dbReference type="InterPro" id="IPR050034">
    <property type="entry name" value="Opp4A"/>
</dbReference>
<dbReference type="PANTHER" id="PTHR30290:SF9">
    <property type="entry name" value="OLIGOPEPTIDE-BINDING PROTEIN APPA"/>
    <property type="match status" value="1"/>
</dbReference>
<dbReference type="SUPFAM" id="SSF53850">
    <property type="entry name" value="Periplasmic binding protein-like II"/>
    <property type="match status" value="1"/>
</dbReference>
<dbReference type="InterPro" id="IPR039424">
    <property type="entry name" value="SBP_5"/>
</dbReference>
<dbReference type="AlphaFoldDB" id="A0A6B8RCW5"/>
<organism evidence="7 8">
    <name type="scientific">Paenibacillus psychroresistens</name>
    <dbReference type="NCBI Taxonomy" id="1778678"/>
    <lineage>
        <taxon>Bacteria</taxon>
        <taxon>Bacillati</taxon>
        <taxon>Bacillota</taxon>
        <taxon>Bacilli</taxon>
        <taxon>Bacillales</taxon>
        <taxon>Paenibacillaceae</taxon>
        <taxon>Paenibacillus</taxon>
    </lineage>
</organism>
<dbReference type="PROSITE" id="PS01040">
    <property type="entry name" value="SBP_BACTERIAL_5"/>
    <property type="match status" value="1"/>
</dbReference>
<dbReference type="EMBL" id="CP034235">
    <property type="protein sequence ID" value="QGQ94010.1"/>
    <property type="molecule type" value="Genomic_DNA"/>
</dbReference>
<feature type="chain" id="PRO_5038556942" evidence="5">
    <location>
        <begin position="21"/>
        <end position="585"/>
    </location>
</feature>
<dbReference type="InterPro" id="IPR030678">
    <property type="entry name" value="Peptide/Ni-bd"/>
</dbReference>
<feature type="domain" description="Solute-binding protein family 5" evidence="6">
    <location>
        <begin position="105"/>
        <end position="499"/>
    </location>
</feature>
<dbReference type="Gene3D" id="3.10.105.10">
    <property type="entry name" value="Dipeptide-binding Protein, Domain 3"/>
    <property type="match status" value="1"/>
</dbReference>
<name>A0A6B8RCW5_9BACL</name>
<dbReference type="GO" id="GO:0015833">
    <property type="term" value="P:peptide transport"/>
    <property type="evidence" value="ECO:0007669"/>
    <property type="project" value="TreeGrafter"/>
</dbReference>
<dbReference type="GO" id="GO:0043190">
    <property type="term" value="C:ATP-binding cassette (ABC) transporter complex"/>
    <property type="evidence" value="ECO:0007669"/>
    <property type="project" value="InterPro"/>
</dbReference>
<keyword evidence="4 5" id="KW-0732">Signal</keyword>
<feature type="signal peptide" evidence="5">
    <location>
        <begin position="1"/>
        <end position="20"/>
    </location>
</feature>
<keyword evidence="3" id="KW-0813">Transport</keyword>
<evidence type="ECO:0000256" key="3">
    <source>
        <dbReference type="ARBA" id="ARBA00022448"/>
    </source>
</evidence>
<evidence type="ECO:0000256" key="4">
    <source>
        <dbReference type="ARBA" id="ARBA00022729"/>
    </source>
</evidence>
<dbReference type="GO" id="GO:1904680">
    <property type="term" value="F:peptide transmembrane transporter activity"/>
    <property type="evidence" value="ECO:0007669"/>
    <property type="project" value="TreeGrafter"/>
</dbReference>
<dbReference type="GO" id="GO:0042597">
    <property type="term" value="C:periplasmic space"/>
    <property type="evidence" value="ECO:0007669"/>
    <property type="project" value="UniProtKB-ARBA"/>
</dbReference>
<evidence type="ECO:0000256" key="2">
    <source>
        <dbReference type="ARBA" id="ARBA00005695"/>
    </source>
</evidence>
<dbReference type="RefSeq" id="WP_155699007.1">
    <property type="nucleotide sequence ID" value="NZ_CP034235.1"/>
</dbReference>
<gene>
    <name evidence="7" type="ORF">EHS13_03340</name>
</gene>
<dbReference type="Proteomes" id="UP000426246">
    <property type="component" value="Chromosome"/>
</dbReference>
<comment type="similarity">
    <text evidence="2">Belongs to the bacterial solute-binding protein 5 family.</text>
</comment>
<dbReference type="Gene3D" id="3.40.190.10">
    <property type="entry name" value="Periplasmic binding protein-like II"/>
    <property type="match status" value="1"/>
</dbReference>
<reference evidence="8" key="1">
    <citation type="submission" date="2018-11" db="EMBL/GenBank/DDBJ databases">
        <title>Complete genome sequence of Paenibacillus sp. ML311-T8.</title>
        <authorList>
            <person name="Nam Y.-D."/>
            <person name="Kang J."/>
            <person name="Chung W.-H."/>
            <person name="Park Y.S."/>
        </authorList>
    </citation>
    <scope>NUCLEOTIDE SEQUENCE [LARGE SCALE GENOMIC DNA]</scope>
    <source>
        <strain evidence="8">ML311-T8</strain>
    </source>
</reference>
<dbReference type="PROSITE" id="PS51257">
    <property type="entry name" value="PROKAR_LIPOPROTEIN"/>
    <property type="match status" value="1"/>
</dbReference>
<sequence length="585" mass="64837">MKRATVFILAIMLIMALALAGCKDNAQPSAVEPSIATSNSAAASSTPLATAKSADEPTFGGTVTYAYDQPFQGILEPALFSENADNLILNFISEPMFTTGDDLKTYPDLATWTESADHLTFTFKIKEGVKWHNGDELTAEDWKFALEIISSPDTTSPRYDSVKMIVGADAYHDKTATSISGIQITDPHTMVITVNAAAPNVLSSLWGYPMPKKYYAGIAIDKFADSDQVRKNPIGLGPFKVKKIQSGEYVEMVRNDDYWKGKPYLDGVIFKTIDGSLATSLLENGEADIMTLPTSQYSDAQKLDNLDLIKQESLSYKYIGFKLGKWDADKSLNIMNLPKFADKKLRQAMSYAIDRQKLIDAFYTGLGTPLAVPMPLVSWAKIPDDQINTYSYNPNKAKELLDEAGYKDTDGDGKREDPAGKKLVMSFDAIGGSETDDPNAQAILQFWGDIGLDVKLNGGALKELNAYYEAVEADDPSVELFSATWGLGSDPDPTGLWKSDDQWNYSRWVNADSDRLIAEGTSVKAFDETYRKQVYYDWQKLVNDEVPMIFLYSPIDVTAKNKRLQGVHVNSFTNQVDVNQWWVSK</sequence>
<protein>
    <submittedName>
        <fullName evidence="7">Oligopeptide ABC transporter substrate-binding protein</fullName>
    </submittedName>
</protein>
<evidence type="ECO:0000256" key="5">
    <source>
        <dbReference type="SAM" id="SignalP"/>
    </source>
</evidence>
<dbReference type="KEGG" id="ppsc:EHS13_03340"/>
<dbReference type="PIRSF" id="PIRSF002741">
    <property type="entry name" value="MppA"/>
    <property type="match status" value="1"/>
</dbReference>
<evidence type="ECO:0000313" key="7">
    <source>
        <dbReference type="EMBL" id="QGQ94010.1"/>
    </source>
</evidence>
<keyword evidence="8" id="KW-1185">Reference proteome</keyword>
<accession>A0A6B8RCW5</accession>
<evidence type="ECO:0000259" key="6">
    <source>
        <dbReference type="Pfam" id="PF00496"/>
    </source>
</evidence>
<evidence type="ECO:0000313" key="8">
    <source>
        <dbReference type="Proteomes" id="UP000426246"/>
    </source>
</evidence>
<dbReference type="OrthoDB" id="9796817at2"/>
<dbReference type="PANTHER" id="PTHR30290">
    <property type="entry name" value="PERIPLASMIC BINDING COMPONENT OF ABC TRANSPORTER"/>
    <property type="match status" value="1"/>
</dbReference>
<dbReference type="Pfam" id="PF00496">
    <property type="entry name" value="SBP_bac_5"/>
    <property type="match status" value="1"/>
</dbReference>
<dbReference type="InterPro" id="IPR023765">
    <property type="entry name" value="SBP_5_CS"/>
</dbReference>